<accession>A0A1F7JGW0</accession>
<evidence type="ECO:0000256" key="1">
    <source>
        <dbReference type="ARBA" id="ARBA00004651"/>
    </source>
</evidence>
<evidence type="ECO:0000256" key="4">
    <source>
        <dbReference type="ARBA" id="ARBA00022989"/>
    </source>
</evidence>
<dbReference type="PANTHER" id="PTHR30619:SF7">
    <property type="entry name" value="BETA-LACTAMASE DOMAIN PROTEIN"/>
    <property type="match status" value="1"/>
</dbReference>
<dbReference type="NCBIfam" id="TIGR00360">
    <property type="entry name" value="ComEC_N-term"/>
    <property type="match status" value="1"/>
</dbReference>
<keyword evidence="4 6" id="KW-1133">Transmembrane helix</keyword>
<evidence type="ECO:0000313" key="8">
    <source>
        <dbReference type="EMBL" id="OGK54822.1"/>
    </source>
</evidence>
<dbReference type="EMBL" id="MGAU01000025">
    <property type="protein sequence ID" value="OGK54822.1"/>
    <property type="molecule type" value="Genomic_DNA"/>
</dbReference>
<gene>
    <name evidence="8" type="ORF">A3B56_01085</name>
</gene>
<dbReference type="InterPro" id="IPR052159">
    <property type="entry name" value="Competence_DNA_uptake"/>
</dbReference>
<comment type="caution">
    <text evidence="8">The sequence shown here is derived from an EMBL/GenBank/DDBJ whole genome shotgun (WGS) entry which is preliminary data.</text>
</comment>
<feature type="domain" description="ComEC/Rec2-related protein" evidence="7">
    <location>
        <begin position="25"/>
        <end position="272"/>
    </location>
</feature>
<feature type="transmembrane region" description="Helical" evidence="6">
    <location>
        <begin position="45"/>
        <end position="65"/>
    </location>
</feature>
<feature type="transmembrane region" description="Helical" evidence="6">
    <location>
        <begin position="121"/>
        <end position="139"/>
    </location>
</feature>
<reference evidence="8 9" key="1">
    <citation type="journal article" date="2016" name="Nat. Commun.">
        <title>Thousands of microbial genomes shed light on interconnected biogeochemical processes in an aquifer system.</title>
        <authorList>
            <person name="Anantharaman K."/>
            <person name="Brown C.T."/>
            <person name="Hug L.A."/>
            <person name="Sharon I."/>
            <person name="Castelle C.J."/>
            <person name="Probst A.J."/>
            <person name="Thomas B.C."/>
            <person name="Singh A."/>
            <person name="Wilkins M.J."/>
            <person name="Karaoz U."/>
            <person name="Brodie E.L."/>
            <person name="Williams K.H."/>
            <person name="Hubbard S.S."/>
            <person name="Banfield J.F."/>
        </authorList>
    </citation>
    <scope>NUCLEOTIDE SEQUENCE [LARGE SCALE GENOMIC DNA]</scope>
</reference>
<dbReference type="PANTHER" id="PTHR30619">
    <property type="entry name" value="DNA INTERNALIZATION/COMPETENCE PROTEIN COMEC/REC2"/>
    <property type="match status" value="1"/>
</dbReference>
<feature type="transmembrane region" description="Helical" evidence="6">
    <location>
        <begin position="185"/>
        <end position="203"/>
    </location>
</feature>
<evidence type="ECO:0000256" key="3">
    <source>
        <dbReference type="ARBA" id="ARBA00022692"/>
    </source>
</evidence>
<evidence type="ECO:0000256" key="5">
    <source>
        <dbReference type="ARBA" id="ARBA00023136"/>
    </source>
</evidence>
<comment type="subcellular location">
    <subcellularLocation>
        <location evidence="1">Cell membrane</location>
        <topology evidence="1">Multi-pass membrane protein</topology>
    </subcellularLocation>
</comment>
<evidence type="ECO:0000259" key="7">
    <source>
        <dbReference type="Pfam" id="PF03772"/>
    </source>
</evidence>
<proteinExistence type="predicted"/>
<keyword evidence="3 6" id="KW-0812">Transmembrane</keyword>
<name>A0A1F7JGW0_9BACT</name>
<dbReference type="GO" id="GO:0005886">
    <property type="term" value="C:plasma membrane"/>
    <property type="evidence" value="ECO:0007669"/>
    <property type="project" value="UniProtKB-SubCell"/>
</dbReference>
<dbReference type="Pfam" id="PF03772">
    <property type="entry name" value="Competence"/>
    <property type="match status" value="1"/>
</dbReference>
<dbReference type="Proteomes" id="UP000178486">
    <property type="component" value="Unassembled WGS sequence"/>
</dbReference>
<protein>
    <recommendedName>
        <fullName evidence="7">ComEC/Rec2-related protein domain-containing protein</fullName>
    </recommendedName>
</protein>
<dbReference type="InterPro" id="IPR004477">
    <property type="entry name" value="ComEC_N"/>
</dbReference>
<keyword evidence="5 6" id="KW-0472">Membrane</keyword>
<evidence type="ECO:0000313" key="9">
    <source>
        <dbReference type="Proteomes" id="UP000178486"/>
    </source>
</evidence>
<evidence type="ECO:0000256" key="6">
    <source>
        <dbReference type="SAM" id="Phobius"/>
    </source>
</evidence>
<organism evidence="8 9">
    <name type="scientific">Candidatus Roizmanbacteria bacterium RIFCSPLOWO2_01_FULL_45_11</name>
    <dbReference type="NCBI Taxonomy" id="1802070"/>
    <lineage>
        <taxon>Bacteria</taxon>
        <taxon>Candidatus Roizmaniibacteriota</taxon>
    </lineage>
</organism>
<sequence length="274" mass="29904">MELSELVDIVNRLFPEPHASLLAGMLFGIKRTMPDGLYAQLIDTGTIHVVALSGMNISIIVRLVFDMCGRFFGKYASACATVLAIVSFIFLVGPSATIVRAAIMGSLTVLSRVFGRKDVPLLTLVFAGGTMILFNPAIVSDISFQLSFAATLGILLFSGKNGDVSLVSVQNSPAHFLHEMLKDDFKITLSAQLFTVPLIMYYFHRISLISPVANVSVGWLVAPITIAGLVTVFLGWIWFPLGKICSFFVYPLLALFLFLVNIFSLVPFSSVELR</sequence>
<feature type="transmembrane region" description="Helical" evidence="6">
    <location>
        <begin position="215"/>
        <end position="241"/>
    </location>
</feature>
<keyword evidence="2" id="KW-1003">Cell membrane</keyword>
<dbReference type="AlphaFoldDB" id="A0A1F7JGW0"/>
<feature type="transmembrane region" description="Helical" evidence="6">
    <location>
        <begin position="247"/>
        <end position="268"/>
    </location>
</feature>
<evidence type="ECO:0000256" key="2">
    <source>
        <dbReference type="ARBA" id="ARBA00022475"/>
    </source>
</evidence>